<dbReference type="InterPro" id="IPR000488">
    <property type="entry name" value="Death_dom"/>
</dbReference>
<dbReference type="OrthoDB" id="6269601at2759"/>
<evidence type="ECO:0000313" key="4">
    <source>
        <dbReference type="Proteomes" id="UP000272942"/>
    </source>
</evidence>
<dbReference type="WBParaSite" id="ECPE_0000217601-mRNA-1">
    <property type="protein sequence ID" value="ECPE_0000217601-mRNA-1"/>
    <property type="gene ID" value="ECPE_0000217601"/>
</dbReference>
<gene>
    <name evidence="3" type="ORF">ECPE_LOCUS2176</name>
</gene>
<reference evidence="5" key="1">
    <citation type="submission" date="2016-06" db="UniProtKB">
        <authorList>
            <consortium name="WormBaseParasite"/>
        </authorList>
    </citation>
    <scope>IDENTIFICATION</scope>
</reference>
<evidence type="ECO:0000259" key="2">
    <source>
        <dbReference type="PROSITE" id="PS50017"/>
    </source>
</evidence>
<feature type="domain" description="Death" evidence="2">
    <location>
        <begin position="590"/>
        <end position="682"/>
    </location>
</feature>
<dbReference type="GO" id="GO:0007165">
    <property type="term" value="P:signal transduction"/>
    <property type="evidence" value="ECO:0007669"/>
    <property type="project" value="InterPro"/>
</dbReference>
<dbReference type="AlphaFoldDB" id="A0A183A5E1"/>
<dbReference type="Gene3D" id="1.10.533.10">
    <property type="entry name" value="Death Domain, Fas"/>
    <property type="match status" value="1"/>
</dbReference>
<feature type="coiled-coil region" evidence="1">
    <location>
        <begin position="302"/>
        <end position="357"/>
    </location>
</feature>
<protein>
    <submittedName>
        <fullName evidence="5">Death domain-containing protein</fullName>
    </submittedName>
</protein>
<evidence type="ECO:0000313" key="5">
    <source>
        <dbReference type="WBParaSite" id="ECPE_0000217601-mRNA-1"/>
    </source>
</evidence>
<evidence type="ECO:0000256" key="1">
    <source>
        <dbReference type="SAM" id="Coils"/>
    </source>
</evidence>
<keyword evidence="1" id="KW-0175">Coiled coil</keyword>
<proteinExistence type="predicted"/>
<dbReference type="PROSITE" id="PS50017">
    <property type="entry name" value="DEATH_DOMAIN"/>
    <property type="match status" value="1"/>
</dbReference>
<keyword evidence="4" id="KW-1185">Reference proteome</keyword>
<sequence length="763" mass="87982">MIAISEEEYDEGTVAQATDCASTLPARIINMCDGARVDSLDTVHCTIQKITSLINLCLDNLESTYIGPDHQDQREYILDAMNHLRRLSMNIPKQDQSPASDTVDVLFGGFVLKSSSEVEALCFEAASAGSHALDIADSLDSVRKLNTHITQFMLHRLRPIFDAVELVVRYAKKYCQSFWNLSTDVQLMIPMQQRKVPVEKMSGRRSSQPVSGKRRRTARKREWNLLQIPTSYEQYRVELVMEFEDCFKKLRNRSLNLRERGVELNDCGPSVQALASQTRSKIHLIQSQHKAFELVTRLHCQQARLKVQIDELRQLLNRMKTRGEQFDQEFKGIELELDKLELLTQTARLRCEKLEADQIRSRQAKSRRLVREARRKQRERAQQNWTNLRELVLIKPKQEEEESDLDPDEQILKDKLPKLNRAPRVDLTRKSTWRPFSTESIQSDISTLSVNLKEIQSWKQRLTELTNVRIPFAQRKKKEVLRRIQWLESKKKQLHILETLFRDREEKQCAKAQNDLKHCESMIQKVDKAILILQHLQSLKASQSIVRNIAHNIELKQVTEVLSASSTTKRFTKKTTTAWDYSETAEAKTLQRALRITARHIGSDWRTLFYNLPFNPSRGNVELEELLRTLCQTMTRANENQLKLAALKLWSKQTKYANPGILSDTLKHIGRISLAERIKRLQKSPGPDTTTYGLGRSDSQDKNAYRLNVPLSAISRAIQRVMGSPRSMENNISGSLPDKISLRPRWIGLPVAITHPCEKACAH</sequence>
<name>A0A183A5E1_9TREM</name>
<dbReference type="Proteomes" id="UP000272942">
    <property type="component" value="Unassembled WGS sequence"/>
</dbReference>
<accession>A0A183A5E1</accession>
<dbReference type="EMBL" id="UZAN01039454">
    <property type="protein sequence ID" value="VDP65665.1"/>
    <property type="molecule type" value="Genomic_DNA"/>
</dbReference>
<evidence type="ECO:0000313" key="3">
    <source>
        <dbReference type="EMBL" id="VDP65665.1"/>
    </source>
</evidence>
<dbReference type="CDD" id="cd01670">
    <property type="entry name" value="Death"/>
    <property type="match status" value="1"/>
</dbReference>
<organism evidence="5">
    <name type="scientific">Echinostoma caproni</name>
    <dbReference type="NCBI Taxonomy" id="27848"/>
    <lineage>
        <taxon>Eukaryota</taxon>
        <taxon>Metazoa</taxon>
        <taxon>Spiralia</taxon>
        <taxon>Lophotrochozoa</taxon>
        <taxon>Platyhelminthes</taxon>
        <taxon>Trematoda</taxon>
        <taxon>Digenea</taxon>
        <taxon>Plagiorchiida</taxon>
        <taxon>Echinostomata</taxon>
        <taxon>Echinostomatoidea</taxon>
        <taxon>Echinostomatidae</taxon>
        <taxon>Echinostoma</taxon>
    </lineage>
</organism>
<reference evidence="3 4" key="2">
    <citation type="submission" date="2018-11" db="EMBL/GenBank/DDBJ databases">
        <authorList>
            <consortium name="Pathogen Informatics"/>
        </authorList>
    </citation>
    <scope>NUCLEOTIDE SEQUENCE [LARGE SCALE GENOMIC DNA]</scope>
    <source>
        <strain evidence="3 4">Egypt</strain>
    </source>
</reference>
<dbReference type="InterPro" id="IPR011029">
    <property type="entry name" value="DEATH-like_dom_sf"/>
</dbReference>